<keyword evidence="1" id="KW-0238">DNA-binding</keyword>
<feature type="domain" description="HTH merR-type" evidence="2">
    <location>
        <begin position="1"/>
        <end position="70"/>
    </location>
</feature>
<dbReference type="PROSITE" id="PS50937">
    <property type="entry name" value="HTH_MERR_2"/>
    <property type="match status" value="1"/>
</dbReference>
<dbReference type="GO" id="GO:0003677">
    <property type="term" value="F:DNA binding"/>
    <property type="evidence" value="ECO:0007669"/>
    <property type="project" value="UniProtKB-KW"/>
</dbReference>
<sequence>MWSPRRLAELAGTSRRAVRHYAEIGLLPEPDRAPNGYGRYGADQLIRLLRIRRLTDLGLTLPQIAAIGNADSPPDEMIRGLDAELAEQITRIQRIRADLAAMLTRPGPFDLPAEIEQQLTDLPPAERKLVIILSRLLDPPALSTYMALLKRYRSGVDGVDAFDALAPDAGLGQRIAVAEQMAEPLEAFFSESAEDIAVIDDALRRGSPPRRQTVHDVIPELYNPAQVDVLARLLDARVRHATEHRSRVPRA</sequence>
<dbReference type="PANTHER" id="PTHR30204">
    <property type="entry name" value="REDOX-CYCLING DRUG-SENSING TRANSCRIPTIONAL ACTIVATOR SOXR"/>
    <property type="match status" value="1"/>
</dbReference>
<proteinExistence type="predicted"/>
<reference evidence="3" key="2">
    <citation type="submission" date="2021-04" db="EMBL/GenBank/DDBJ databases">
        <authorList>
            <person name="Gilroy R."/>
        </authorList>
    </citation>
    <scope>NUCLEOTIDE SEQUENCE</scope>
    <source>
        <strain evidence="3">ChiHejej3B27-3195</strain>
    </source>
</reference>
<dbReference type="SUPFAM" id="SSF46955">
    <property type="entry name" value="Putative DNA-binding domain"/>
    <property type="match status" value="1"/>
</dbReference>
<accession>A0A9D1URL6</accession>
<protein>
    <submittedName>
        <fullName evidence="3">MerR family transcriptional regulator</fullName>
    </submittedName>
</protein>
<dbReference type="EMBL" id="DXGD01000116">
    <property type="protein sequence ID" value="HIW99127.1"/>
    <property type="molecule type" value="Genomic_DNA"/>
</dbReference>
<dbReference type="AlphaFoldDB" id="A0A9D1URL6"/>
<evidence type="ECO:0000256" key="1">
    <source>
        <dbReference type="ARBA" id="ARBA00023125"/>
    </source>
</evidence>
<dbReference type="InterPro" id="IPR009061">
    <property type="entry name" value="DNA-bd_dom_put_sf"/>
</dbReference>
<evidence type="ECO:0000313" key="4">
    <source>
        <dbReference type="Proteomes" id="UP000824151"/>
    </source>
</evidence>
<dbReference type="InterPro" id="IPR000551">
    <property type="entry name" value="MerR-type_HTH_dom"/>
</dbReference>
<dbReference type="Gene3D" id="1.10.1660.10">
    <property type="match status" value="1"/>
</dbReference>
<dbReference type="Proteomes" id="UP000824151">
    <property type="component" value="Unassembled WGS sequence"/>
</dbReference>
<evidence type="ECO:0000259" key="2">
    <source>
        <dbReference type="PROSITE" id="PS50937"/>
    </source>
</evidence>
<gene>
    <name evidence="3" type="ORF">H9871_03190</name>
</gene>
<dbReference type="PANTHER" id="PTHR30204:SF93">
    <property type="entry name" value="HTH MERR-TYPE DOMAIN-CONTAINING PROTEIN"/>
    <property type="match status" value="1"/>
</dbReference>
<reference evidence="3" key="1">
    <citation type="journal article" date="2021" name="PeerJ">
        <title>Extensive microbial diversity within the chicken gut microbiome revealed by metagenomics and culture.</title>
        <authorList>
            <person name="Gilroy R."/>
            <person name="Ravi A."/>
            <person name="Getino M."/>
            <person name="Pursley I."/>
            <person name="Horton D.L."/>
            <person name="Alikhan N.F."/>
            <person name="Baker D."/>
            <person name="Gharbi K."/>
            <person name="Hall N."/>
            <person name="Watson M."/>
            <person name="Adriaenssens E.M."/>
            <person name="Foster-Nyarko E."/>
            <person name="Jarju S."/>
            <person name="Secka A."/>
            <person name="Antonio M."/>
            <person name="Oren A."/>
            <person name="Chaudhuri R.R."/>
            <person name="La Ragione R."/>
            <person name="Hildebrand F."/>
            <person name="Pallen M.J."/>
        </authorList>
    </citation>
    <scope>NUCLEOTIDE SEQUENCE</scope>
    <source>
        <strain evidence="3">ChiHejej3B27-3195</strain>
    </source>
</reference>
<dbReference type="SMART" id="SM00422">
    <property type="entry name" value="HTH_MERR"/>
    <property type="match status" value="1"/>
</dbReference>
<name>A0A9D1URL6_9MICC</name>
<dbReference type="InterPro" id="IPR047057">
    <property type="entry name" value="MerR_fam"/>
</dbReference>
<organism evidence="3 4">
    <name type="scientific">Candidatus Nesterenkonia stercoripullorum</name>
    <dbReference type="NCBI Taxonomy" id="2838701"/>
    <lineage>
        <taxon>Bacteria</taxon>
        <taxon>Bacillati</taxon>
        <taxon>Actinomycetota</taxon>
        <taxon>Actinomycetes</taxon>
        <taxon>Micrococcales</taxon>
        <taxon>Micrococcaceae</taxon>
        <taxon>Nesterenkonia</taxon>
    </lineage>
</organism>
<dbReference type="GO" id="GO:0003700">
    <property type="term" value="F:DNA-binding transcription factor activity"/>
    <property type="evidence" value="ECO:0007669"/>
    <property type="project" value="InterPro"/>
</dbReference>
<dbReference type="Pfam" id="PF13411">
    <property type="entry name" value="MerR_1"/>
    <property type="match status" value="1"/>
</dbReference>
<comment type="caution">
    <text evidence="3">The sequence shown here is derived from an EMBL/GenBank/DDBJ whole genome shotgun (WGS) entry which is preliminary data.</text>
</comment>
<evidence type="ECO:0000313" key="3">
    <source>
        <dbReference type="EMBL" id="HIW99127.1"/>
    </source>
</evidence>